<comment type="caution">
    <text evidence="13">The sequence shown here is derived from an EMBL/GenBank/DDBJ whole genome shotgun (WGS) entry which is preliminary data.</text>
</comment>
<dbReference type="GO" id="GO:0002055">
    <property type="term" value="F:adenine binding"/>
    <property type="evidence" value="ECO:0007669"/>
    <property type="project" value="TreeGrafter"/>
</dbReference>
<feature type="domain" description="Phosphoribosyltransferase" evidence="12">
    <location>
        <begin position="35"/>
        <end position="176"/>
    </location>
</feature>
<dbReference type="EMBL" id="LLXI01000004">
    <property type="protein sequence ID" value="PKY37525.1"/>
    <property type="molecule type" value="Genomic_DNA"/>
</dbReference>
<dbReference type="SUPFAM" id="SSF53271">
    <property type="entry name" value="PRTase-like"/>
    <property type="match status" value="1"/>
</dbReference>
<accession>A0A2I1FT29</accession>
<keyword evidence="14" id="KW-1185">Reference proteome</keyword>
<name>A0A2I1FT29_9GLOM</name>
<keyword evidence="9 13" id="KW-0328">Glycosyltransferase</keyword>
<proteinExistence type="inferred from homology"/>
<dbReference type="UniPathway" id="UPA00588">
    <property type="reaction ID" value="UER00646"/>
</dbReference>
<comment type="pathway">
    <text evidence="4">Purine metabolism; AMP biosynthesis via salvage pathway; AMP from adenine: step 1/1.</text>
</comment>
<dbReference type="PANTHER" id="PTHR32315">
    <property type="entry name" value="ADENINE PHOSPHORIBOSYLTRANSFERASE"/>
    <property type="match status" value="1"/>
</dbReference>
<evidence type="ECO:0000313" key="14">
    <source>
        <dbReference type="Proteomes" id="UP000234323"/>
    </source>
</evidence>
<evidence type="ECO:0000256" key="6">
    <source>
        <dbReference type="ARBA" id="ARBA00011738"/>
    </source>
</evidence>
<evidence type="ECO:0000256" key="2">
    <source>
        <dbReference type="ARBA" id="ARBA00003968"/>
    </source>
</evidence>
<dbReference type="VEuPathDB" id="FungiDB:RhiirFUN_014445"/>
<evidence type="ECO:0000256" key="3">
    <source>
        <dbReference type="ARBA" id="ARBA00004496"/>
    </source>
</evidence>
<dbReference type="Pfam" id="PF00156">
    <property type="entry name" value="Pribosyltran"/>
    <property type="match status" value="1"/>
</dbReference>
<comment type="subunit">
    <text evidence="6">Homodimer.</text>
</comment>
<dbReference type="InterPro" id="IPR029057">
    <property type="entry name" value="PRTase-like"/>
</dbReference>
<dbReference type="GO" id="GO:0005737">
    <property type="term" value="C:cytoplasm"/>
    <property type="evidence" value="ECO:0007669"/>
    <property type="project" value="UniProtKB-SubCell"/>
</dbReference>
<dbReference type="AlphaFoldDB" id="A0A2I1FT29"/>
<dbReference type="GO" id="GO:0003999">
    <property type="term" value="F:adenine phosphoribosyltransferase activity"/>
    <property type="evidence" value="ECO:0007669"/>
    <property type="project" value="UniProtKB-EC"/>
</dbReference>
<dbReference type="GO" id="GO:0016208">
    <property type="term" value="F:AMP binding"/>
    <property type="evidence" value="ECO:0007669"/>
    <property type="project" value="TreeGrafter"/>
</dbReference>
<dbReference type="GO" id="GO:0006166">
    <property type="term" value="P:purine ribonucleoside salvage"/>
    <property type="evidence" value="ECO:0007669"/>
    <property type="project" value="UniProtKB-KW"/>
</dbReference>
<comment type="catalytic activity">
    <reaction evidence="1">
        <text>AMP + diphosphate = 5-phospho-alpha-D-ribose 1-diphosphate + adenine</text>
        <dbReference type="Rhea" id="RHEA:16609"/>
        <dbReference type="ChEBI" id="CHEBI:16708"/>
        <dbReference type="ChEBI" id="CHEBI:33019"/>
        <dbReference type="ChEBI" id="CHEBI:58017"/>
        <dbReference type="ChEBI" id="CHEBI:456215"/>
        <dbReference type="EC" id="2.4.2.7"/>
    </reaction>
</comment>
<comment type="similarity">
    <text evidence="5">Belongs to the purine/pyrimidine phosphoribosyltransferase family.</text>
</comment>
<dbReference type="HAMAP" id="MF_00004">
    <property type="entry name" value="Aden_phosphoribosyltr"/>
    <property type="match status" value="1"/>
</dbReference>
<gene>
    <name evidence="13" type="ORF">RhiirA4_390553</name>
</gene>
<dbReference type="EC" id="2.4.2.7" evidence="7"/>
<dbReference type="Proteomes" id="UP000234323">
    <property type="component" value="Unassembled WGS sequence"/>
</dbReference>
<comment type="subcellular location">
    <subcellularLocation>
        <location evidence="3">Cytoplasm</location>
    </subcellularLocation>
</comment>
<dbReference type="FunFam" id="3.40.50.2020:FF:000004">
    <property type="entry name" value="Adenine phosphoribosyltransferase"/>
    <property type="match status" value="1"/>
</dbReference>
<reference evidence="13 14" key="1">
    <citation type="submission" date="2015-10" db="EMBL/GenBank/DDBJ databases">
        <title>Genome analyses suggest a sexual origin of heterokaryosis in a supposedly ancient asexual fungus.</title>
        <authorList>
            <person name="Ropars J."/>
            <person name="Sedzielewska K."/>
            <person name="Noel J."/>
            <person name="Charron P."/>
            <person name="Farinelli L."/>
            <person name="Marton T."/>
            <person name="Kruger M."/>
            <person name="Pelin A."/>
            <person name="Brachmann A."/>
            <person name="Corradi N."/>
        </authorList>
    </citation>
    <scope>NUCLEOTIDE SEQUENCE [LARGE SCALE GENOMIC DNA]</scope>
    <source>
        <strain evidence="13 14">A4</strain>
    </source>
</reference>
<dbReference type="CDD" id="cd06223">
    <property type="entry name" value="PRTases_typeI"/>
    <property type="match status" value="1"/>
</dbReference>
<dbReference type="GO" id="GO:0006168">
    <property type="term" value="P:adenine salvage"/>
    <property type="evidence" value="ECO:0007669"/>
    <property type="project" value="InterPro"/>
</dbReference>
<evidence type="ECO:0000256" key="9">
    <source>
        <dbReference type="ARBA" id="ARBA00022676"/>
    </source>
</evidence>
<evidence type="ECO:0000256" key="10">
    <source>
        <dbReference type="ARBA" id="ARBA00022679"/>
    </source>
</evidence>
<dbReference type="VEuPathDB" id="FungiDB:RhiirA1_407726"/>
<keyword evidence="11" id="KW-0660">Purine salvage</keyword>
<evidence type="ECO:0000256" key="8">
    <source>
        <dbReference type="ARBA" id="ARBA00022490"/>
    </source>
</evidence>
<dbReference type="Gene3D" id="3.40.50.2020">
    <property type="match status" value="1"/>
</dbReference>
<keyword evidence="8" id="KW-0963">Cytoplasm</keyword>
<dbReference type="InterPro" id="IPR005764">
    <property type="entry name" value="Ade_phspho_trans"/>
</dbReference>
<comment type="function">
    <text evidence="2">Catalyzes a salvage reaction resulting in the formation of AMP, that is energically less costly than de novo synthesis.</text>
</comment>
<dbReference type="PANTHER" id="PTHR32315:SF3">
    <property type="entry name" value="ADENINE PHOSPHORIBOSYLTRANSFERASE"/>
    <property type="match status" value="1"/>
</dbReference>
<dbReference type="GO" id="GO:0044209">
    <property type="term" value="P:AMP salvage"/>
    <property type="evidence" value="ECO:0007669"/>
    <property type="project" value="UniProtKB-UniPathway"/>
</dbReference>
<evidence type="ECO:0000256" key="5">
    <source>
        <dbReference type="ARBA" id="ARBA00008391"/>
    </source>
</evidence>
<sequence length="180" mass="20105">MSDIKDIQDIRNLTRIVPDFPLKGTPFLDILPIFQNPRAVEFIINNIVDHVTSTKEKIDVVVGLEARGFLFGPILALRLNAAFVPIRKKGKLPGKVIDVEYQKEYGPDIFEIQEDAIKQDQNVIIIDDLMATGGTAVAAGKLVKKLGGKLLEYIFVVELTVFDGYKKLDAPLYSVLKYDT</sequence>
<dbReference type="OrthoDB" id="363185at2759"/>
<evidence type="ECO:0000256" key="11">
    <source>
        <dbReference type="ARBA" id="ARBA00022726"/>
    </source>
</evidence>
<dbReference type="InterPro" id="IPR050054">
    <property type="entry name" value="UPRTase/APRTase"/>
</dbReference>
<dbReference type="InterPro" id="IPR000836">
    <property type="entry name" value="PRTase_dom"/>
</dbReference>
<evidence type="ECO:0000313" key="13">
    <source>
        <dbReference type="EMBL" id="PKY37525.1"/>
    </source>
</evidence>
<evidence type="ECO:0000256" key="7">
    <source>
        <dbReference type="ARBA" id="ARBA00011893"/>
    </source>
</evidence>
<organism evidence="13 14">
    <name type="scientific">Rhizophagus irregularis</name>
    <dbReference type="NCBI Taxonomy" id="588596"/>
    <lineage>
        <taxon>Eukaryota</taxon>
        <taxon>Fungi</taxon>
        <taxon>Fungi incertae sedis</taxon>
        <taxon>Mucoromycota</taxon>
        <taxon>Glomeromycotina</taxon>
        <taxon>Glomeromycetes</taxon>
        <taxon>Glomerales</taxon>
        <taxon>Glomeraceae</taxon>
        <taxon>Rhizophagus</taxon>
    </lineage>
</organism>
<dbReference type="VEuPathDB" id="FungiDB:FUN_012675"/>
<evidence type="ECO:0000256" key="1">
    <source>
        <dbReference type="ARBA" id="ARBA00000868"/>
    </source>
</evidence>
<dbReference type="NCBIfam" id="NF002634">
    <property type="entry name" value="PRK02304.1-3"/>
    <property type="match status" value="1"/>
</dbReference>
<protein>
    <recommendedName>
        <fullName evidence="7">adenine phosphoribosyltransferase</fullName>
        <ecNumber evidence="7">2.4.2.7</ecNumber>
    </recommendedName>
</protein>
<dbReference type="NCBIfam" id="TIGR01090">
    <property type="entry name" value="apt"/>
    <property type="match status" value="1"/>
</dbReference>
<evidence type="ECO:0000256" key="4">
    <source>
        <dbReference type="ARBA" id="ARBA00004659"/>
    </source>
</evidence>
<dbReference type="NCBIfam" id="NF002636">
    <property type="entry name" value="PRK02304.1-5"/>
    <property type="match status" value="1"/>
</dbReference>
<evidence type="ECO:0000259" key="12">
    <source>
        <dbReference type="Pfam" id="PF00156"/>
    </source>
</evidence>
<keyword evidence="10 13" id="KW-0808">Transferase</keyword>